<sequence>MEVKKVAMVAVCCMFILLFPGQQQQVAAMSRICRCYHECLPNCGLRNSRSFCKVFCGSCCVFNPVHNCTSTDAAAAAPAIAGDDCRMICLNSFCGEAATGYLLMLRGETMLMLQLVSMAAAKDELVRRKFDML</sequence>
<reference evidence="2 3" key="1">
    <citation type="journal article" date="2005" name="Nature">
        <title>The map-based sequence of the rice genome.</title>
        <authorList>
            <consortium name="International rice genome sequencing project (IRGSP)"/>
            <person name="Matsumoto T."/>
            <person name="Wu J."/>
            <person name="Kanamori H."/>
            <person name="Katayose Y."/>
            <person name="Fujisawa M."/>
            <person name="Namiki N."/>
            <person name="Mizuno H."/>
            <person name="Yamamoto K."/>
            <person name="Antonio B.A."/>
            <person name="Baba T."/>
            <person name="Sakata K."/>
            <person name="Nagamura Y."/>
            <person name="Aoki H."/>
            <person name="Arikawa K."/>
            <person name="Arita K."/>
            <person name="Bito T."/>
            <person name="Chiden Y."/>
            <person name="Fujitsuka N."/>
            <person name="Fukunaka R."/>
            <person name="Hamada M."/>
            <person name="Harada C."/>
            <person name="Hayashi A."/>
            <person name="Hijishita S."/>
            <person name="Honda M."/>
            <person name="Hosokawa S."/>
            <person name="Ichikawa Y."/>
            <person name="Idonuma A."/>
            <person name="Iijima M."/>
            <person name="Ikeda M."/>
            <person name="Ikeno M."/>
            <person name="Ito K."/>
            <person name="Ito S."/>
            <person name="Ito T."/>
            <person name="Ito Y."/>
            <person name="Ito Y."/>
            <person name="Iwabuchi A."/>
            <person name="Kamiya K."/>
            <person name="Karasawa W."/>
            <person name="Kurita K."/>
            <person name="Katagiri S."/>
            <person name="Kikuta A."/>
            <person name="Kobayashi H."/>
            <person name="Kobayashi N."/>
            <person name="Machita K."/>
            <person name="Maehara T."/>
            <person name="Masukawa M."/>
            <person name="Mizubayashi T."/>
            <person name="Mukai Y."/>
            <person name="Nagasaki H."/>
            <person name="Nagata Y."/>
            <person name="Naito S."/>
            <person name="Nakashima M."/>
            <person name="Nakama Y."/>
            <person name="Nakamichi Y."/>
            <person name="Nakamura M."/>
            <person name="Meguro A."/>
            <person name="Negishi M."/>
            <person name="Ohta I."/>
            <person name="Ohta T."/>
            <person name="Okamoto M."/>
            <person name="Ono N."/>
            <person name="Saji S."/>
            <person name="Sakaguchi M."/>
            <person name="Sakai K."/>
            <person name="Shibata M."/>
            <person name="Shimokawa T."/>
            <person name="Song J."/>
            <person name="Takazaki Y."/>
            <person name="Terasawa K."/>
            <person name="Tsugane M."/>
            <person name="Tsuji K."/>
            <person name="Ueda S."/>
            <person name="Waki K."/>
            <person name="Yamagata H."/>
            <person name="Yamamoto M."/>
            <person name="Yamamoto S."/>
            <person name="Yamane H."/>
            <person name="Yoshiki S."/>
            <person name="Yoshihara R."/>
            <person name="Yukawa K."/>
            <person name="Zhong H."/>
            <person name="Yano M."/>
            <person name="Yuan Q."/>
            <person name="Ouyang S."/>
            <person name="Liu J."/>
            <person name="Jones K.M."/>
            <person name="Gansberger K."/>
            <person name="Moffat K."/>
            <person name="Hill J."/>
            <person name="Bera J."/>
            <person name="Fadrosh D."/>
            <person name="Jin S."/>
            <person name="Johri S."/>
            <person name="Kim M."/>
            <person name="Overton L."/>
            <person name="Reardon M."/>
            <person name="Tsitrin T."/>
            <person name="Vuong H."/>
            <person name="Weaver B."/>
            <person name="Ciecko A."/>
            <person name="Tallon L."/>
            <person name="Jackson J."/>
            <person name="Pai G."/>
            <person name="Aken S.V."/>
            <person name="Utterback T."/>
            <person name="Reidmuller S."/>
            <person name="Feldblyum T."/>
            <person name="Hsiao J."/>
            <person name="Zismann V."/>
            <person name="Iobst S."/>
            <person name="de Vazeille A.R."/>
            <person name="Buell C.R."/>
            <person name="Ying K."/>
            <person name="Li Y."/>
            <person name="Lu T."/>
            <person name="Huang Y."/>
            <person name="Zhao Q."/>
            <person name="Feng Q."/>
            <person name="Zhang L."/>
            <person name="Zhu J."/>
            <person name="Weng Q."/>
            <person name="Mu J."/>
            <person name="Lu Y."/>
            <person name="Fan D."/>
            <person name="Liu Y."/>
            <person name="Guan J."/>
            <person name="Zhang Y."/>
            <person name="Yu S."/>
            <person name="Liu X."/>
            <person name="Zhang Y."/>
            <person name="Hong G."/>
            <person name="Han B."/>
            <person name="Choisne N."/>
            <person name="Demange N."/>
            <person name="Orjeda G."/>
            <person name="Samain S."/>
            <person name="Cattolico L."/>
            <person name="Pelletier E."/>
            <person name="Couloux A."/>
            <person name="Segurens B."/>
            <person name="Wincker P."/>
            <person name="D'Hont A."/>
            <person name="Scarpelli C."/>
            <person name="Weissenbach J."/>
            <person name="Salanoubat M."/>
            <person name="Quetier F."/>
            <person name="Yu Y."/>
            <person name="Kim H.R."/>
            <person name="Rambo T."/>
            <person name="Currie J."/>
            <person name="Collura K."/>
            <person name="Luo M."/>
            <person name="Yang T."/>
            <person name="Ammiraju J.S.S."/>
            <person name="Engler F."/>
            <person name="Soderlund C."/>
            <person name="Wing R.A."/>
            <person name="Palmer L.E."/>
            <person name="de la Bastide M."/>
            <person name="Spiegel L."/>
            <person name="Nascimento L."/>
            <person name="Zutavern T."/>
            <person name="O'Shaughnessy A."/>
            <person name="Dike S."/>
            <person name="Dedhia N."/>
            <person name="Preston R."/>
            <person name="Balija V."/>
            <person name="McCombie W.R."/>
            <person name="Chow T."/>
            <person name="Chen H."/>
            <person name="Chung M."/>
            <person name="Chen C."/>
            <person name="Shaw J."/>
            <person name="Wu H."/>
            <person name="Hsiao K."/>
            <person name="Chao Y."/>
            <person name="Chu M."/>
            <person name="Cheng C."/>
            <person name="Hour A."/>
            <person name="Lee P."/>
            <person name="Lin S."/>
            <person name="Lin Y."/>
            <person name="Liou J."/>
            <person name="Liu S."/>
            <person name="Hsing Y."/>
            <person name="Raghuvanshi S."/>
            <person name="Mohanty A."/>
            <person name="Bharti A.K."/>
            <person name="Gaur A."/>
            <person name="Gupta V."/>
            <person name="Kumar D."/>
            <person name="Ravi V."/>
            <person name="Vij S."/>
            <person name="Kapur A."/>
            <person name="Khurana P."/>
            <person name="Khurana P."/>
            <person name="Khurana J.P."/>
            <person name="Tyagi A.K."/>
            <person name="Gaikwad K."/>
            <person name="Singh A."/>
            <person name="Dalal V."/>
            <person name="Srivastava S."/>
            <person name="Dixit A."/>
            <person name="Pal A.K."/>
            <person name="Ghazi I.A."/>
            <person name="Yadav M."/>
            <person name="Pandit A."/>
            <person name="Bhargava A."/>
            <person name="Sureshbabu K."/>
            <person name="Batra K."/>
            <person name="Sharma T.R."/>
            <person name="Mohapatra T."/>
            <person name="Singh N.K."/>
            <person name="Messing J."/>
            <person name="Nelson A.B."/>
            <person name="Fuks G."/>
            <person name="Kavchok S."/>
            <person name="Keizer G."/>
            <person name="Linton E."/>
            <person name="Llaca V."/>
            <person name="Song R."/>
            <person name="Tanyolac B."/>
            <person name="Young S."/>
            <person name="Ho-Il K."/>
            <person name="Hahn J.H."/>
            <person name="Sangsakoo G."/>
            <person name="Vanavichit A."/>
            <person name="de Mattos Luiz.A.T."/>
            <person name="Zimmer P.D."/>
            <person name="Malone G."/>
            <person name="Dellagostin O."/>
            <person name="de Oliveira A.C."/>
            <person name="Bevan M."/>
            <person name="Bancroft I."/>
            <person name="Minx P."/>
            <person name="Cordum H."/>
            <person name="Wilson R."/>
            <person name="Cheng Z."/>
            <person name="Jin W."/>
            <person name="Jiang J."/>
            <person name="Leong S.A."/>
            <person name="Iwama H."/>
            <person name="Gojobori T."/>
            <person name="Itoh T."/>
            <person name="Niimura Y."/>
            <person name="Fujii Y."/>
            <person name="Habara T."/>
            <person name="Sakai H."/>
            <person name="Sato Y."/>
            <person name="Wilson G."/>
            <person name="Kumar K."/>
            <person name="McCouch S."/>
            <person name="Juretic N."/>
            <person name="Hoen D."/>
            <person name="Wright S."/>
            <person name="Bruskiewich R."/>
            <person name="Bureau T."/>
            <person name="Miyao A."/>
            <person name="Hirochika H."/>
            <person name="Nishikawa T."/>
            <person name="Kadowaki K."/>
            <person name="Sugiura M."/>
            <person name="Burr B."/>
            <person name="Sasaki T."/>
        </authorList>
    </citation>
    <scope>NUCLEOTIDE SEQUENCE [LARGE SCALE GENOMIC DNA]</scope>
    <source>
        <strain evidence="3">cv. Nipponbare</strain>
    </source>
</reference>
<dbReference type="KEGG" id="dosa:Os02g0130700"/>
<keyword evidence="1" id="KW-0732">Signal</keyword>
<evidence type="ECO:0000256" key="1">
    <source>
        <dbReference type="SAM" id="SignalP"/>
    </source>
</evidence>
<protein>
    <submittedName>
        <fullName evidence="2">Os02g0130700 protein</fullName>
    </submittedName>
</protein>
<gene>
    <name evidence="2" type="ordered locus">Os02g0130700</name>
</gene>
<feature type="signal peptide" evidence="1">
    <location>
        <begin position="1"/>
        <end position="28"/>
    </location>
</feature>
<evidence type="ECO:0000313" key="2">
    <source>
        <dbReference type="EMBL" id="BAH91514.1"/>
    </source>
</evidence>
<proteinExistence type="predicted"/>
<reference evidence="3" key="2">
    <citation type="journal article" date="2008" name="Nucleic Acids Res.">
        <title>The rice annotation project database (RAP-DB): 2008 update.</title>
        <authorList>
            <consortium name="The rice annotation project (RAP)"/>
        </authorList>
    </citation>
    <scope>GENOME REANNOTATION</scope>
    <source>
        <strain evidence="3">cv. Nipponbare</strain>
    </source>
</reference>
<feature type="chain" id="PRO_5002978196" evidence="1">
    <location>
        <begin position="29"/>
        <end position="133"/>
    </location>
</feature>
<dbReference type="PANTHER" id="PTHR36483:SF1">
    <property type="entry name" value="OS02G0130700 PROTEIN"/>
    <property type="match status" value="1"/>
</dbReference>
<dbReference type="AlphaFoldDB" id="C7IZ71"/>
<accession>C7IZ71</accession>
<dbReference type="PANTHER" id="PTHR36483">
    <property type="entry name" value="OS02G0130700 PROTEIN"/>
    <property type="match status" value="1"/>
</dbReference>
<evidence type="ECO:0000313" key="3">
    <source>
        <dbReference type="Proteomes" id="UP000000763"/>
    </source>
</evidence>
<organism evidence="2 3">
    <name type="scientific">Oryza sativa subsp. japonica</name>
    <name type="common">Rice</name>
    <dbReference type="NCBI Taxonomy" id="39947"/>
    <lineage>
        <taxon>Eukaryota</taxon>
        <taxon>Viridiplantae</taxon>
        <taxon>Streptophyta</taxon>
        <taxon>Embryophyta</taxon>
        <taxon>Tracheophyta</taxon>
        <taxon>Spermatophyta</taxon>
        <taxon>Magnoliopsida</taxon>
        <taxon>Liliopsida</taxon>
        <taxon>Poales</taxon>
        <taxon>Poaceae</taxon>
        <taxon>BOP clade</taxon>
        <taxon>Oryzoideae</taxon>
        <taxon>Oryzeae</taxon>
        <taxon>Oryzinae</taxon>
        <taxon>Oryza</taxon>
        <taxon>Oryza sativa</taxon>
    </lineage>
</organism>
<dbReference type="EMBL" id="AP008208">
    <property type="protein sequence ID" value="BAH91514.1"/>
    <property type="molecule type" value="Genomic_DNA"/>
</dbReference>
<name>C7IZ71_ORYSJ</name>
<dbReference type="HOGENOM" id="CLU_146290_0_0_1"/>
<dbReference type="Proteomes" id="UP000000763">
    <property type="component" value="Chromosome 2"/>
</dbReference>